<proteinExistence type="predicted"/>
<evidence type="ECO:0000313" key="1">
    <source>
        <dbReference type="EMBL" id="BAM73615.1"/>
    </source>
</evidence>
<reference evidence="1" key="1">
    <citation type="journal article" date="2012" name="Microbiology">
        <title>Identification of the genes involved in the secretion and self-immunity of lacticin Q, an unmodified leaderless bacteriocin from Lactococcus lactis QU 5.</title>
        <authorList>
            <person name="Iwatani S."/>
            <person name="Yoneyama F."/>
            <person name="Miyashita S."/>
            <person name="Zendo T."/>
            <person name="Nakayama J."/>
            <person name="Sonomoto K."/>
        </authorList>
    </citation>
    <scope>NUCLEOTIDE SEQUENCE</scope>
    <source>
        <strain evidence="1">QU 14</strain>
    </source>
</reference>
<dbReference type="Gene3D" id="1.10.357.10">
    <property type="entry name" value="Tetracycline Repressor, domain 2"/>
    <property type="match status" value="1"/>
</dbReference>
<organism evidence="1">
    <name type="scientific">Lactococcus lactis</name>
    <dbReference type="NCBI Taxonomy" id="1358"/>
    <lineage>
        <taxon>Bacteria</taxon>
        <taxon>Bacillati</taxon>
        <taxon>Bacillota</taxon>
        <taxon>Bacilli</taxon>
        <taxon>Lactobacillales</taxon>
        <taxon>Streptococcaceae</taxon>
        <taxon>Lactococcus</taxon>
    </lineage>
</organism>
<dbReference type="InterPro" id="IPR009057">
    <property type="entry name" value="Homeodomain-like_sf"/>
</dbReference>
<sequence>MILVSDTQLRIIDAFFLLAEKSDCAHKITMQQIAEKAGITRQNIYKNHFHGVDDIIRTVHLMIDSDCKNLMKKFVSNNSENLSTFLADEILPILYSRRAWLKNLYDTSLDPDWLPFLHEQYKPLVKLYLRNDIDKICSKLEISPDFVCDLIIGNTLVIISCWITSNIPEPPTLFKYKFLNLFSLTLDSILYS</sequence>
<dbReference type="SUPFAM" id="SSF46689">
    <property type="entry name" value="Homeodomain-like"/>
    <property type="match status" value="1"/>
</dbReference>
<name>L0N6Y0_9LACT</name>
<dbReference type="AlphaFoldDB" id="L0N6Y0"/>
<dbReference type="EMBL" id="AB740019">
    <property type="protein sequence ID" value="BAM73615.1"/>
    <property type="molecule type" value="Genomic_DNA"/>
</dbReference>
<gene>
    <name evidence="1" type="primary">orf2z</name>
</gene>
<protein>
    <submittedName>
        <fullName evidence="1">Putative transcriptional regulator</fullName>
    </submittedName>
</protein>
<accession>L0N6Y0</accession>